<dbReference type="Proteomes" id="UP001346149">
    <property type="component" value="Unassembled WGS sequence"/>
</dbReference>
<reference evidence="1 2" key="1">
    <citation type="journal article" date="2023" name="Hortic Res">
        <title>Pangenome of water caltrop reveals structural variations and asymmetric subgenome divergence after allopolyploidization.</title>
        <authorList>
            <person name="Zhang X."/>
            <person name="Chen Y."/>
            <person name="Wang L."/>
            <person name="Yuan Y."/>
            <person name="Fang M."/>
            <person name="Shi L."/>
            <person name="Lu R."/>
            <person name="Comes H.P."/>
            <person name="Ma Y."/>
            <person name="Chen Y."/>
            <person name="Huang G."/>
            <person name="Zhou Y."/>
            <person name="Zheng Z."/>
            <person name="Qiu Y."/>
        </authorList>
    </citation>
    <scope>NUCLEOTIDE SEQUENCE [LARGE SCALE GENOMIC DNA]</scope>
    <source>
        <strain evidence="1">F231</strain>
    </source>
</reference>
<dbReference type="AlphaFoldDB" id="A0AAN7R5D4"/>
<accession>A0AAN7R5D4</accession>
<comment type="caution">
    <text evidence="1">The sequence shown here is derived from an EMBL/GenBank/DDBJ whole genome shotgun (WGS) entry which is preliminary data.</text>
</comment>
<name>A0AAN7R5D4_TRANT</name>
<gene>
    <name evidence="1" type="ORF">SAY86_003142</name>
</gene>
<sequence>MVKILCIAVQVVGSMNVPFEHPHPLPLQLHPELPPPDVSELLQTQCSGGGGRQQVSRVTAIFTEMDGMIRDSRVAPSPDFHWNSTNTTTLWKKWRRERESGRLLELEDG</sequence>
<proteinExistence type="predicted"/>
<protein>
    <submittedName>
        <fullName evidence="1">Uncharacterized protein</fullName>
    </submittedName>
</protein>
<evidence type="ECO:0000313" key="2">
    <source>
        <dbReference type="Proteomes" id="UP001346149"/>
    </source>
</evidence>
<evidence type="ECO:0000313" key="1">
    <source>
        <dbReference type="EMBL" id="KAK4786453.1"/>
    </source>
</evidence>
<keyword evidence="2" id="KW-1185">Reference proteome</keyword>
<dbReference type="EMBL" id="JAXQNO010000013">
    <property type="protein sequence ID" value="KAK4786453.1"/>
    <property type="molecule type" value="Genomic_DNA"/>
</dbReference>
<organism evidence="1 2">
    <name type="scientific">Trapa natans</name>
    <name type="common">Water chestnut</name>
    <dbReference type="NCBI Taxonomy" id="22666"/>
    <lineage>
        <taxon>Eukaryota</taxon>
        <taxon>Viridiplantae</taxon>
        <taxon>Streptophyta</taxon>
        <taxon>Embryophyta</taxon>
        <taxon>Tracheophyta</taxon>
        <taxon>Spermatophyta</taxon>
        <taxon>Magnoliopsida</taxon>
        <taxon>eudicotyledons</taxon>
        <taxon>Gunneridae</taxon>
        <taxon>Pentapetalae</taxon>
        <taxon>rosids</taxon>
        <taxon>malvids</taxon>
        <taxon>Myrtales</taxon>
        <taxon>Lythraceae</taxon>
        <taxon>Trapa</taxon>
    </lineage>
</organism>